<protein>
    <submittedName>
        <fullName evidence="1">AAA family ATPase</fullName>
    </submittedName>
</protein>
<dbReference type="SUPFAM" id="SSF52540">
    <property type="entry name" value="P-loop containing nucleoside triphosphate hydrolases"/>
    <property type="match status" value="1"/>
</dbReference>
<dbReference type="AlphaFoldDB" id="A0A927C1F5"/>
<evidence type="ECO:0000313" key="2">
    <source>
        <dbReference type="Proteomes" id="UP000610558"/>
    </source>
</evidence>
<dbReference type="InterPro" id="IPR052922">
    <property type="entry name" value="Cytidylate_Kinase-2"/>
</dbReference>
<comment type="caution">
    <text evidence="1">The sequence shown here is derived from an EMBL/GenBank/DDBJ whole genome shotgun (WGS) entry which is preliminary data.</text>
</comment>
<reference evidence="1" key="1">
    <citation type="submission" date="2020-09" db="EMBL/GenBank/DDBJ databases">
        <authorList>
            <person name="Yoon J.-W."/>
        </authorList>
    </citation>
    <scope>NUCLEOTIDE SEQUENCE</scope>
    <source>
        <strain evidence="1">KMU-158</strain>
    </source>
</reference>
<dbReference type="Proteomes" id="UP000610558">
    <property type="component" value="Unassembled WGS sequence"/>
</dbReference>
<gene>
    <name evidence="1" type="ORF">IB286_10915</name>
</gene>
<proteinExistence type="predicted"/>
<dbReference type="RefSeq" id="WP_190765453.1">
    <property type="nucleotide sequence ID" value="NZ_JACXLD010000006.1"/>
</dbReference>
<accession>A0A927C1F5</accession>
<keyword evidence="2" id="KW-1185">Reference proteome</keyword>
<name>A0A927C1F5_9GAMM</name>
<dbReference type="EMBL" id="JACXLD010000006">
    <property type="protein sequence ID" value="MBD2859515.1"/>
    <property type="molecule type" value="Genomic_DNA"/>
</dbReference>
<dbReference type="PANTHER" id="PTHR37816">
    <property type="entry name" value="YALI0E33011P"/>
    <property type="match status" value="1"/>
</dbReference>
<dbReference type="Pfam" id="PF13238">
    <property type="entry name" value="AAA_18"/>
    <property type="match status" value="1"/>
</dbReference>
<dbReference type="InterPro" id="IPR027417">
    <property type="entry name" value="P-loop_NTPase"/>
</dbReference>
<sequence>MRKILIFGNSGSGKSTLAKRLANEQGLAHLDLDTVAWKTSSELEPSSSQTQRPPERMPLQESWQQLAPFINDHSGWVIEGCYTDLLELLASHASEIIFMNLSVEDCIANAKRRPWEPHKYESKAAQDANLMMLLDWIAQYPERDDTFSLKAHQQFYEGFGGDKIVIAKNVNFL</sequence>
<organism evidence="1 2">
    <name type="scientific">Spongiibacter pelagi</name>
    <dbReference type="NCBI Taxonomy" id="2760804"/>
    <lineage>
        <taxon>Bacteria</taxon>
        <taxon>Pseudomonadati</taxon>
        <taxon>Pseudomonadota</taxon>
        <taxon>Gammaproteobacteria</taxon>
        <taxon>Cellvibrionales</taxon>
        <taxon>Spongiibacteraceae</taxon>
        <taxon>Spongiibacter</taxon>
    </lineage>
</organism>
<evidence type="ECO:0000313" key="1">
    <source>
        <dbReference type="EMBL" id="MBD2859515.1"/>
    </source>
</evidence>
<dbReference type="PANTHER" id="PTHR37816:SF2">
    <property type="entry name" value="DNA TOPOLOGY MODULATION PROTEIN FLAR-RELATED PROTEIN"/>
    <property type="match status" value="1"/>
</dbReference>
<dbReference type="Gene3D" id="3.40.50.300">
    <property type="entry name" value="P-loop containing nucleotide triphosphate hydrolases"/>
    <property type="match status" value="1"/>
</dbReference>